<dbReference type="InterPro" id="IPR002763">
    <property type="entry name" value="DUF72"/>
</dbReference>
<dbReference type="EMBL" id="FNGI01000004">
    <property type="protein sequence ID" value="SDL52663.1"/>
    <property type="molecule type" value="Genomic_DNA"/>
</dbReference>
<accession>A0A1G9KT09</accession>
<dbReference type="OrthoDB" id="9780310at2"/>
<dbReference type="SUPFAM" id="SSF117396">
    <property type="entry name" value="TM1631-like"/>
    <property type="match status" value="1"/>
</dbReference>
<dbReference type="STRING" id="119000.SAMN05661010_01896"/>
<proteinExistence type="predicted"/>
<sequence>MSTNHATWPSRSPSNKHLAPLHLGLAMWANGDWRGGLYARHTPAEAFLEEYARVFSSVEGNTTFYSGAPKAETVAAWARQAPAHFRFCFKLPARLTHDKRLVDIADEFDDFISRLAPLHDRLGPMMIQLPRDFGSAELPRLAQLLERWPRNIPCAVEVRDSEFFQKGLAEQQLNRLLITHGVDRVMLDVRPLFSTSAGDDRRLIKAQGEKPKRPLHVISTANHPIVRFIGHLDGELNARYFEPWIERLKLWIKQGKTPFLFVHTPDNRQAPQLARRLYERLATGDDFPSLDAFPGECQASLF</sequence>
<name>A0A1G9KT09_9GAMM</name>
<gene>
    <name evidence="1" type="ORF">SAMN05661010_01896</name>
</gene>
<protein>
    <submittedName>
        <fullName evidence="1">Uncharacterized conserved protein YecE, DUF72 family</fullName>
    </submittedName>
</protein>
<dbReference type="Gene3D" id="3.20.20.410">
    <property type="entry name" value="Protein of unknown function UPF0759"/>
    <property type="match status" value="1"/>
</dbReference>
<evidence type="ECO:0000313" key="2">
    <source>
        <dbReference type="Proteomes" id="UP000198654"/>
    </source>
</evidence>
<evidence type="ECO:0000313" key="1">
    <source>
        <dbReference type="EMBL" id="SDL52663.1"/>
    </source>
</evidence>
<keyword evidence="2" id="KW-1185">Reference proteome</keyword>
<dbReference type="AlphaFoldDB" id="A0A1G9KT09"/>
<dbReference type="Proteomes" id="UP000198654">
    <property type="component" value="Unassembled WGS sequence"/>
</dbReference>
<dbReference type="InterPro" id="IPR036520">
    <property type="entry name" value="UPF0759_sf"/>
</dbReference>
<dbReference type="Pfam" id="PF01904">
    <property type="entry name" value="DUF72"/>
    <property type="match status" value="1"/>
</dbReference>
<dbReference type="PANTHER" id="PTHR30348">
    <property type="entry name" value="UNCHARACTERIZED PROTEIN YECE"/>
    <property type="match status" value="1"/>
</dbReference>
<organism evidence="1 2">
    <name type="scientific">Modicisalibacter muralis</name>
    <dbReference type="NCBI Taxonomy" id="119000"/>
    <lineage>
        <taxon>Bacteria</taxon>
        <taxon>Pseudomonadati</taxon>
        <taxon>Pseudomonadota</taxon>
        <taxon>Gammaproteobacteria</taxon>
        <taxon>Oceanospirillales</taxon>
        <taxon>Halomonadaceae</taxon>
        <taxon>Modicisalibacter</taxon>
    </lineage>
</organism>
<dbReference type="PANTHER" id="PTHR30348:SF9">
    <property type="entry name" value="UPF0759 PROTEIN YECE"/>
    <property type="match status" value="1"/>
</dbReference>
<reference evidence="1 2" key="1">
    <citation type="submission" date="2016-10" db="EMBL/GenBank/DDBJ databases">
        <authorList>
            <person name="de Groot N.N."/>
        </authorList>
    </citation>
    <scope>NUCLEOTIDE SEQUENCE [LARGE SCALE GENOMIC DNA]</scope>
    <source>
        <strain evidence="1 2">DSM 14789</strain>
    </source>
</reference>